<dbReference type="Gene3D" id="3.30.1340.30">
    <property type="match status" value="3"/>
</dbReference>
<comment type="caution">
    <text evidence="2">The sequence shown here is derived from an EMBL/GenBank/DDBJ whole genome shotgun (WGS) entry which is preliminary data.</text>
</comment>
<reference evidence="2 3" key="1">
    <citation type="journal article" date="2019" name="Int. J. Syst. Evol. Microbiol.">
        <title>The Global Catalogue of Microorganisms (GCM) 10K type strain sequencing project: providing services to taxonomists for standard genome sequencing and annotation.</title>
        <authorList>
            <consortium name="The Broad Institute Genomics Platform"/>
            <consortium name="The Broad Institute Genome Sequencing Center for Infectious Disease"/>
            <person name="Wu L."/>
            <person name="Ma J."/>
        </authorList>
    </citation>
    <scope>NUCLEOTIDE SEQUENCE [LARGE SCALE GENOMIC DNA]</scope>
    <source>
        <strain evidence="2 3">JCM 14306</strain>
    </source>
</reference>
<dbReference type="InterPro" id="IPR051686">
    <property type="entry name" value="Lipoprotein_DolP"/>
</dbReference>
<feature type="domain" description="BON" evidence="1">
    <location>
        <begin position="84"/>
        <end position="151"/>
    </location>
</feature>
<feature type="domain" description="BON" evidence="1">
    <location>
        <begin position="155"/>
        <end position="223"/>
    </location>
</feature>
<keyword evidence="3" id="KW-1185">Reference proteome</keyword>
<evidence type="ECO:0000313" key="2">
    <source>
        <dbReference type="EMBL" id="GAA1646166.1"/>
    </source>
</evidence>
<proteinExistence type="predicted"/>
<gene>
    <name evidence="2" type="ORF">GCM10009744_41440</name>
</gene>
<sequence>MRRRTQMSWDDDVVANVSDELFWDPKVDSAAIAVSAKDGAVTLRGTVGSLREKREARKAAQRVFGVNWVDDELKVRLMDGQGRADSELRGFVLQALTLDSLVPATVDAKVADGFVTLTGTVDWQYQRDEADLVASSIAGALDVFNEIEITQPTPNAADTEESIKKAFKRNAALDADALRISTLDGAVTVKGKVSSWSEHDEAIAAAWAAPGVTSVRDDLTIKY</sequence>
<accession>A0ABN2FGQ3</accession>
<evidence type="ECO:0000259" key="1">
    <source>
        <dbReference type="PROSITE" id="PS50914"/>
    </source>
</evidence>
<name>A0ABN2FGQ3_9ACTN</name>
<protein>
    <submittedName>
        <fullName evidence="2">BON domain-containing protein</fullName>
    </submittedName>
</protein>
<dbReference type="Proteomes" id="UP001501319">
    <property type="component" value="Unassembled WGS sequence"/>
</dbReference>
<dbReference type="EMBL" id="BAAANE010000007">
    <property type="protein sequence ID" value="GAA1646166.1"/>
    <property type="molecule type" value="Genomic_DNA"/>
</dbReference>
<dbReference type="PROSITE" id="PS50914">
    <property type="entry name" value="BON"/>
    <property type="match status" value="3"/>
</dbReference>
<evidence type="ECO:0000313" key="3">
    <source>
        <dbReference type="Proteomes" id="UP001501319"/>
    </source>
</evidence>
<dbReference type="SMART" id="SM00749">
    <property type="entry name" value="BON"/>
    <property type="match status" value="2"/>
</dbReference>
<feature type="domain" description="BON" evidence="1">
    <location>
        <begin position="9"/>
        <end position="77"/>
    </location>
</feature>
<organism evidence="2 3">
    <name type="scientific">Kribbella alba</name>
    <dbReference type="NCBI Taxonomy" id="190197"/>
    <lineage>
        <taxon>Bacteria</taxon>
        <taxon>Bacillati</taxon>
        <taxon>Actinomycetota</taxon>
        <taxon>Actinomycetes</taxon>
        <taxon>Propionibacteriales</taxon>
        <taxon>Kribbellaceae</taxon>
        <taxon>Kribbella</taxon>
    </lineage>
</organism>
<dbReference type="InterPro" id="IPR014004">
    <property type="entry name" value="Transpt-assoc_nodulatn_dom_bac"/>
</dbReference>
<dbReference type="Pfam" id="PF04972">
    <property type="entry name" value="BON"/>
    <property type="match status" value="3"/>
</dbReference>
<dbReference type="PANTHER" id="PTHR34606">
    <property type="entry name" value="BON DOMAIN-CONTAINING PROTEIN"/>
    <property type="match status" value="1"/>
</dbReference>
<dbReference type="InterPro" id="IPR007055">
    <property type="entry name" value="BON_dom"/>
</dbReference>
<dbReference type="PANTHER" id="PTHR34606:SF15">
    <property type="entry name" value="BON DOMAIN-CONTAINING PROTEIN"/>
    <property type="match status" value="1"/>
</dbReference>